<accession>A2ZV64</accession>
<reference evidence="1" key="1">
    <citation type="journal article" date="2005" name="PLoS Biol.">
        <title>The genomes of Oryza sativa: a history of duplications.</title>
        <authorList>
            <person name="Yu J."/>
            <person name="Wang J."/>
            <person name="Lin W."/>
            <person name="Li S."/>
            <person name="Li H."/>
            <person name="Zhou J."/>
            <person name="Ni P."/>
            <person name="Dong W."/>
            <person name="Hu S."/>
            <person name="Zeng C."/>
            <person name="Zhang J."/>
            <person name="Zhang Y."/>
            <person name="Li R."/>
            <person name="Xu Z."/>
            <person name="Li S."/>
            <person name="Li X."/>
            <person name="Zheng H."/>
            <person name="Cong L."/>
            <person name="Lin L."/>
            <person name="Yin J."/>
            <person name="Geng J."/>
            <person name="Li G."/>
            <person name="Shi J."/>
            <person name="Liu J."/>
            <person name="Lv H."/>
            <person name="Li J."/>
            <person name="Wang J."/>
            <person name="Deng Y."/>
            <person name="Ran L."/>
            <person name="Shi X."/>
            <person name="Wang X."/>
            <person name="Wu Q."/>
            <person name="Li C."/>
            <person name="Ren X."/>
            <person name="Wang J."/>
            <person name="Wang X."/>
            <person name="Li D."/>
            <person name="Liu D."/>
            <person name="Zhang X."/>
            <person name="Ji Z."/>
            <person name="Zhao W."/>
            <person name="Sun Y."/>
            <person name="Zhang Z."/>
            <person name="Bao J."/>
            <person name="Han Y."/>
            <person name="Dong L."/>
            <person name="Ji J."/>
            <person name="Chen P."/>
            <person name="Wu S."/>
            <person name="Liu J."/>
            <person name="Xiao Y."/>
            <person name="Bu D."/>
            <person name="Tan J."/>
            <person name="Yang L."/>
            <person name="Ye C."/>
            <person name="Zhang J."/>
            <person name="Xu J."/>
            <person name="Zhou Y."/>
            <person name="Yu Y."/>
            <person name="Zhang B."/>
            <person name="Zhuang S."/>
            <person name="Wei H."/>
            <person name="Liu B."/>
            <person name="Lei M."/>
            <person name="Yu H."/>
            <person name="Li Y."/>
            <person name="Xu H."/>
            <person name="Wei S."/>
            <person name="He X."/>
            <person name="Fang L."/>
            <person name="Zhang Z."/>
            <person name="Zhang Y."/>
            <person name="Huang X."/>
            <person name="Su Z."/>
            <person name="Tong W."/>
            <person name="Li J."/>
            <person name="Tong Z."/>
            <person name="Li S."/>
            <person name="Ye J."/>
            <person name="Wang L."/>
            <person name="Fang L."/>
            <person name="Lei T."/>
            <person name="Chen C."/>
            <person name="Chen H."/>
            <person name="Xu Z."/>
            <person name="Li H."/>
            <person name="Huang H."/>
            <person name="Zhang F."/>
            <person name="Xu H."/>
            <person name="Li N."/>
            <person name="Zhao C."/>
            <person name="Li S."/>
            <person name="Dong L."/>
            <person name="Huang Y."/>
            <person name="Li L."/>
            <person name="Xi Y."/>
            <person name="Qi Q."/>
            <person name="Li W."/>
            <person name="Zhang B."/>
            <person name="Hu W."/>
            <person name="Zhang Y."/>
            <person name="Tian X."/>
            <person name="Jiao Y."/>
            <person name="Liang X."/>
            <person name="Jin J."/>
            <person name="Gao L."/>
            <person name="Zheng W."/>
            <person name="Hao B."/>
            <person name="Liu S."/>
            <person name="Wang W."/>
            <person name="Yuan L."/>
            <person name="Cao M."/>
            <person name="McDermott J."/>
            <person name="Samudrala R."/>
            <person name="Wang J."/>
            <person name="Wong G.K."/>
            <person name="Yang H."/>
        </authorList>
    </citation>
    <scope>NUCLEOTIDE SEQUENCE [LARGE SCALE GENOMIC DNA]</scope>
</reference>
<dbReference type="Proteomes" id="UP000007752">
    <property type="component" value="Chromosome 1"/>
</dbReference>
<evidence type="ECO:0000313" key="1">
    <source>
        <dbReference type="EMBL" id="EAZ12611.1"/>
    </source>
</evidence>
<sequence length="117" mass="12420">MQRREAEPCQELNSHLLVSSGSVVEEITNGGGGGGDLEPAKAEHFSALVVVIVGGGRAGGGGDRAEAEHFTPSSTCIASRCHRHKRRGRRACSRAPPTLCPRRGCRHRAQAAARRAR</sequence>
<protein>
    <submittedName>
        <fullName evidence="1">Uncharacterized protein</fullName>
    </submittedName>
</protein>
<name>A2ZV64_ORYSJ</name>
<dbReference type="AlphaFoldDB" id="A2ZV64"/>
<dbReference type="EMBL" id="CM000138">
    <property type="protein sequence ID" value="EAZ12611.1"/>
    <property type="molecule type" value="Genomic_DNA"/>
</dbReference>
<reference evidence="1" key="2">
    <citation type="submission" date="2008-12" db="EMBL/GenBank/DDBJ databases">
        <title>Improved gene annotation of the rice (Oryza sativa) genomes.</title>
        <authorList>
            <person name="Wang J."/>
            <person name="Li R."/>
            <person name="Fan W."/>
            <person name="Huang Q."/>
            <person name="Zhang J."/>
            <person name="Zhou Y."/>
            <person name="Hu Y."/>
            <person name="Zi S."/>
            <person name="Li J."/>
            <person name="Ni P."/>
            <person name="Zheng H."/>
            <person name="Zhang Y."/>
            <person name="Zhao M."/>
            <person name="Hao Q."/>
            <person name="McDermott J."/>
            <person name="Samudrala R."/>
            <person name="Kristiansen K."/>
            <person name="Wong G.K.-S."/>
        </authorList>
    </citation>
    <scope>NUCLEOTIDE SEQUENCE</scope>
</reference>
<gene>
    <name evidence="1" type="ORF">OsJ_02521</name>
</gene>
<proteinExistence type="predicted"/>
<organism evidence="1">
    <name type="scientific">Oryza sativa subsp. japonica</name>
    <name type="common">Rice</name>
    <dbReference type="NCBI Taxonomy" id="39947"/>
    <lineage>
        <taxon>Eukaryota</taxon>
        <taxon>Viridiplantae</taxon>
        <taxon>Streptophyta</taxon>
        <taxon>Embryophyta</taxon>
        <taxon>Tracheophyta</taxon>
        <taxon>Spermatophyta</taxon>
        <taxon>Magnoliopsida</taxon>
        <taxon>Liliopsida</taxon>
        <taxon>Poales</taxon>
        <taxon>Poaceae</taxon>
        <taxon>BOP clade</taxon>
        <taxon>Oryzoideae</taxon>
        <taxon>Oryzeae</taxon>
        <taxon>Oryzinae</taxon>
        <taxon>Oryza</taxon>
        <taxon>Oryza sativa</taxon>
    </lineage>
</organism>